<dbReference type="InterPro" id="IPR012666">
    <property type="entry name" value="CbtA_put"/>
</dbReference>
<dbReference type="AlphaFoldDB" id="A0A6J4RF04"/>
<evidence type="ECO:0000313" key="2">
    <source>
        <dbReference type="EMBL" id="CAA9472160.1"/>
    </source>
</evidence>
<feature type="transmembrane region" description="Helical" evidence="1">
    <location>
        <begin position="137"/>
        <end position="154"/>
    </location>
</feature>
<feature type="transmembrane region" description="Helical" evidence="1">
    <location>
        <begin position="99"/>
        <end position="117"/>
    </location>
</feature>
<feature type="transmembrane region" description="Helical" evidence="1">
    <location>
        <begin position="63"/>
        <end position="87"/>
    </location>
</feature>
<evidence type="ECO:0000256" key="1">
    <source>
        <dbReference type="SAM" id="Phobius"/>
    </source>
</evidence>
<accession>A0A6J4RF04</accession>
<proteinExistence type="predicted"/>
<reference evidence="2" key="1">
    <citation type="submission" date="2020-02" db="EMBL/GenBank/DDBJ databases">
        <authorList>
            <person name="Meier V. D."/>
        </authorList>
    </citation>
    <scope>NUCLEOTIDE SEQUENCE</scope>
    <source>
        <strain evidence="2">AVDCRST_MAG53</strain>
    </source>
</reference>
<dbReference type="EMBL" id="CADCVR010000001">
    <property type="protein sequence ID" value="CAA9472160.1"/>
    <property type="molecule type" value="Genomic_DNA"/>
</dbReference>
<name>A0A6J4RF04_9ACTN</name>
<organism evidence="2">
    <name type="scientific">uncultured Solirubrobacteraceae bacterium</name>
    <dbReference type="NCBI Taxonomy" id="1162706"/>
    <lineage>
        <taxon>Bacteria</taxon>
        <taxon>Bacillati</taxon>
        <taxon>Actinomycetota</taxon>
        <taxon>Thermoleophilia</taxon>
        <taxon>Solirubrobacterales</taxon>
        <taxon>Solirubrobacteraceae</taxon>
        <taxon>environmental samples</taxon>
    </lineage>
</organism>
<protein>
    <submittedName>
        <fullName evidence="2">Predicted cobalt transporter CbtA</fullName>
    </submittedName>
</protein>
<feature type="transmembrane region" description="Helical" evidence="1">
    <location>
        <begin position="166"/>
        <end position="188"/>
    </location>
</feature>
<keyword evidence="1" id="KW-0472">Membrane</keyword>
<dbReference type="Pfam" id="PF09490">
    <property type="entry name" value="CbtA"/>
    <property type="match status" value="1"/>
</dbReference>
<feature type="transmembrane region" description="Helical" evidence="1">
    <location>
        <begin position="208"/>
        <end position="229"/>
    </location>
</feature>
<keyword evidence="1" id="KW-0812">Transmembrane</keyword>
<keyword evidence="1" id="KW-1133">Transmembrane helix</keyword>
<sequence length="243" mass="24801">MVRSLLVRGLLVGLLAGVLAFAFALAFGEPQVEAAIAFEELVAARSGAPPEAELVSRGVQRTIGLSTGTVALGVALGGLFALVYAYAYGRVGIVGARPMAAALAFAAFATITLVPFTKYPANPPAVGDPATIDQRTLLGFAMVAITAVALVAAVRVRAELLARLGAWNAAVVAGGVFVASIAVAQLLLPSLPETPPGFPADVLYDFRLASLGTNATLWLVIGLGFGAAAERLLVRSESERCGA</sequence>
<gene>
    <name evidence="2" type="ORF">AVDCRST_MAG53-1392</name>
</gene>